<dbReference type="InterPro" id="IPR047146">
    <property type="entry name" value="Cyt_P450_E_CYP52_fungi"/>
</dbReference>
<dbReference type="Proteomes" id="UP000886523">
    <property type="component" value="Unassembled WGS sequence"/>
</dbReference>
<dbReference type="EMBL" id="MU128982">
    <property type="protein sequence ID" value="KAF9512803.1"/>
    <property type="molecule type" value="Genomic_DNA"/>
</dbReference>
<dbReference type="AlphaFoldDB" id="A0A9P6AVN0"/>
<accession>A0A9P6AVN0</accession>
<dbReference type="GO" id="GO:0020037">
    <property type="term" value="F:heme binding"/>
    <property type="evidence" value="ECO:0007669"/>
    <property type="project" value="InterPro"/>
</dbReference>
<dbReference type="GO" id="GO:0004497">
    <property type="term" value="F:monooxygenase activity"/>
    <property type="evidence" value="ECO:0007669"/>
    <property type="project" value="UniProtKB-KW"/>
</dbReference>
<dbReference type="OrthoDB" id="1470350at2759"/>
<evidence type="ECO:0000256" key="5">
    <source>
        <dbReference type="ARBA" id="ARBA00023002"/>
    </source>
</evidence>
<dbReference type="SUPFAM" id="SSF48264">
    <property type="entry name" value="Cytochrome P450"/>
    <property type="match status" value="1"/>
</dbReference>
<evidence type="ECO:0000256" key="3">
    <source>
        <dbReference type="ARBA" id="ARBA00022617"/>
    </source>
</evidence>
<keyword evidence="7" id="KW-0503">Monooxygenase</keyword>
<dbReference type="PANTHER" id="PTHR24287">
    <property type="entry name" value="P450, PUTATIVE (EUROFUNG)-RELATED"/>
    <property type="match status" value="1"/>
</dbReference>
<evidence type="ECO:0000256" key="6">
    <source>
        <dbReference type="ARBA" id="ARBA00023004"/>
    </source>
</evidence>
<name>A0A9P6AVN0_9AGAM</name>
<feature type="binding site" description="axial binding residue" evidence="8">
    <location>
        <position position="465"/>
    </location>
    <ligand>
        <name>heme</name>
        <dbReference type="ChEBI" id="CHEBI:30413"/>
    </ligand>
    <ligandPart>
        <name>Fe</name>
        <dbReference type="ChEBI" id="CHEBI:18248"/>
    </ligandPart>
</feature>
<dbReference type="Pfam" id="PF00067">
    <property type="entry name" value="p450"/>
    <property type="match status" value="1"/>
</dbReference>
<dbReference type="PRINTS" id="PR00463">
    <property type="entry name" value="EP450I"/>
</dbReference>
<dbReference type="Gene3D" id="1.10.630.10">
    <property type="entry name" value="Cytochrome P450"/>
    <property type="match status" value="1"/>
</dbReference>
<evidence type="ECO:0000256" key="1">
    <source>
        <dbReference type="ARBA" id="ARBA00001971"/>
    </source>
</evidence>
<evidence type="ECO:0000256" key="4">
    <source>
        <dbReference type="ARBA" id="ARBA00022723"/>
    </source>
</evidence>
<dbReference type="PANTHER" id="PTHR24287:SF1">
    <property type="entry name" value="P450, PUTATIVE (EUROFUNG)-RELATED"/>
    <property type="match status" value="1"/>
</dbReference>
<dbReference type="PROSITE" id="PS00086">
    <property type="entry name" value="CYTOCHROME_P450"/>
    <property type="match status" value="1"/>
</dbReference>
<keyword evidence="6 8" id="KW-0408">Iron</keyword>
<comment type="caution">
    <text evidence="9">The sequence shown here is derived from an EMBL/GenBank/DDBJ whole genome shotgun (WGS) entry which is preliminary data.</text>
</comment>
<evidence type="ECO:0000313" key="9">
    <source>
        <dbReference type="EMBL" id="KAF9512803.1"/>
    </source>
</evidence>
<evidence type="ECO:0000313" key="10">
    <source>
        <dbReference type="Proteomes" id="UP000886523"/>
    </source>
</evidence>
<comment type="cofactor">
    <cofactor evidence="1 8">
        <name>heme</name>
        <dbReference type="ChEBI" id="CHEBI:30413"/>
    </cofactor>
</comment>
<proteinExistence type="inferred from homology"/>
<evidence type="ECO:0008006" key="11">
    <source>
        <dbReference type="Google" id="ProtNLM"/>
    </source>
</evidence>
<evidence type="ECO:0000256" key="2">
    <source>
        <dbReference type="ARBA" id="ARBA00010617"/>
    </source>
</evidence>
<dbReference type="GO" id="GO:0016705">
    <property type="term" value="F:oxidoreductase activity, acting on paired donors, with incorporation or reduction of molecular oxygen"/>
    <property type="evidence" value="ECO:0007669"/>
    <property type="project" value="InterPro"/>
</dbReference>
<dbReference type="GO" id="GO:0005506">
    <property type="term" value="F:iron ion binding"/>
    <property type="evidence" value="ECO:0007669"/>
    <property type="project" value="InterPro"/>
</dbReference>
<evidence type="ECO:0000256" key="8">
    <source>
        <dbReference type="PIRSR" id="PIRSR602401-1"/>
    </source>
</evidence>
<keyword evidence="10" id="KW-1185">Reference proteome</keyword>
<sequence length="1033" mass="116278">MSRLPTTVSLAIVVFPLLYAYNRLDLSWAVQAALCLATVLLFKARRSLYAGRELARDRARLGASTIPKVRGRLPGNIDILWRLVALESTEYCGDTLRQWEKEYGPTFDMGILWGHQIVTSDPVNIHEIFTTRFASFQKSKKFHDMMEAFLGDSIFTTDGDAWRYHRALARPFFAHERTSHLDLFERHTEKDLFTRFTMDTITEMLFGNCVNSLQSNSSSDDYSAFILAYNTLQKISVQRLSLNSSQRFELAVVRIVKAIERKDSLFNAKSEGTFLDYLVQENPGGYLSLISYDCCMMLNPTSDPTFMRDSLISFLVAGRDSTASLLTFAAYALALYPEVLTTLQNEIEEVVGTQSPPTLDGIKRMNTSCFERDPPLVPANTYEYTKSSRANNFNIPTVESGAYVYAGGRQCFLRVFANAKTKDIWGADAEEFRPERWLVDDMEDKDKSLEHGIRFMPFNAGPRTCLGQTFAYHKCSYLLIRLLQHFNAFSFAPDAQPEDSLPPEEWKSMVGRQALEKFALTAAHSLKVAPTASEQAVMPSDAPKFSYVAMTTTSTADGAVFLSRNASILVSCGSVHLPTLSIGLSVSPQQRLTIDASKPRPKVGAKTLQLPGMGRKFELTVAAAPELRLVALTNLPPRANVGCPFQLEVRSLASCERVPGMEGAAKRKARWIYQFLVVFTARKPQKAKNNVLAETPSQGISMNAIGSAEKVLEAIPLSGAREGIGAFLSVIKEIHFTPALKKETLKALERNVRLLVELLEPLAYIERHLFPADLEHQLRRLSRRVSNYCMEFLGNCRLTKSLESIVYRELRTISQTMIQSISSAAARRRSNRNENTGGNVVIFARDFSLFLDRFRLIALPMYTISTMEAAMRPLGIVSNSSCGLLSFINWIRTARDIDYRFGLIQTVRICYRKYKVVKPQHRHHIYAPSCDDPVDQGTVVFAPTCEALVRGAAKSHRILVIQQAHSLVDLVMRIEDAQVARSDLYPLFRIYDRLWSYGRLAAGHPTDQLYADYEGHNVWAAWHIADDTIRREV</sequence>
<dbReference type="InterPro" id="IPR017972">
    <property type="entry name" value="Cyt_P450_CS"/>
</dbReference>
<keyword evidence="4 8" id="KW-0479">Metal-binding</keyword>
<protein>
    <recommendedName>
        <fullName evidence="11">Cytochrome P450</fullName>
    </recommendedName>
</protein>
<gene>
    <name evidence="9" type="ORF">BS47DRAFT_1393957</name>
</gene>
<dbReference type="InterPro" id="IPR001128">
    <property type="entry name" value="Cyt_P450"/>
</dbReference>
<evidence type="ECO:0000256" key="7">
    <source>
        <dbReference type="ARBA" id="ARBA00023033"/>
    </source>
</evidence>
<dbReference type="PRINTS" id="PR00385">
    <property type="entry name" value="P450"/>
</dbReference>
<comment type="similarity">
    <text evidence="2">Belongs to the cytochrome P450 family.</text>
</comment>
<reference evidence="9" key="1">
    <citation type="journal article" date="2020" name="Nat. Commun.">
        <title>Large-scale genome sequencing of mycorrhizal fungi provides insights into the early evolution of symbiotic traits.</title>
        <authorList>
            <person name="Miyauchi S."/>
            <person name="Kiss E."/>
            <person name="Kuo A."/>
            <person name="Drula E."/>
            <person name="Kohler A."/>
            <person name="Sanchez-Garcia M."/>
            <person name="Morin E."/>
            <person name="Andreopoulos B."/>
            <person name="Barry K.W."/>
            <person name="Bonito G."/>
            <person name="Buee M."/>
            <person name="Carver A."/>
            <person name="Chen C."/>
            <person name="Cichocki N."/>
            <person name="Clum A."/>
            <person name="Culley D."/>
            <person name="Crous P.W."/>
            <person name="Fauchery L."/>
            <person name="Girlanda M."/>
            <person name="Hayes R.D."/>
            <person name="Keri Z."/>
            <person name="LaButti K."/>
            <person name="Lipzen A."/>
            <person name="Lombard V."/>
            <person name="Magnuson J."/>
            <person name="Maillard F."/>
            <person name="Murat C."/>
            <person name="Nolan M."/>
            <person name="Ohm R.A."/>
            <person name="Pangilinan J."/>
            <person name="Pereira M.F."/>
            <person name="Perotto S."/>
            <person name="Peter M."/>
            <person name="Pfister S."/>
            <person name="Riley R."/>
            <person name="Sitrit Y."/>
            <person name="Stielow J.B."/>
            <person name="Szollosi G."/>
            <person name="Zifcakova L."/>
            <person name="Stursova M."/>
            <person name="Spatafora J.W."/>
            <person name="Tedersoo L."/>
            <person name="Vaario L.M."/>
            <person name="Yamada A."/>
            <person name="Yan M."/>
            <person name="Wang P."/>
            <person name="Xu J."/>
            <person name="Bruns T."/>
            <person name="Baldrian P."/>
            <person name="Vilgalys R."/>
            <person name="Dunand C."/>
            <person name="Henrissat B."/>
            <person name="Grigoriev I.V."/>
            <person name="Hibbett D."/>
            <person name="Nagy L.G."/>
            <person name="Martin F.M."/>
        </authorList>
    </citation>
    <scope>NUCLEOTIDE SEQUENCE</scope>
    <source>
        <strain evidence="9">UP504</strain>
    </source>
</reference>
<keyword evidence="5" id="KW-0560">Oxidoreductase</keyword>
<dbReference type="InterPro" id="IPR036396">
    <property type="entry name" value="Cyt_P450_sf"/>
</dbReference>
<dbReference type="InterPro" id="IPR002401">
    <property type="entry name" value="Cyt_P450_E_grp-I"/>
</dbReference>
<keyword evidence="3 8" id="KW-0349">Heme</keyword>
<organism evidence="9 10">
    <name type="scientific">Hydnum rufescens UP504</name>
    <dbReference type="NCBI Taxonomy" id="1448309"/>
    <lineage>
        <taxon>Eukaryota</taxon>
        <taxon>Fungi</taxon>
        <taxon>Dikarya</taxon>
        <taxon>Basidiomycota</taxon>
        <taxon>Agaricomycotina</taxon>
        <taxon>Agaricomycetes</taxon>
        <taxon>Cantharellales</taxon>
        <taxon>Hydnaceae</taxon>
        <taxon>Hydnum</taxon>
    </lineage>
</organism>